<organism evidence="2 3">
    <name type="scientific">Psilocybe cf. subviscida</name>
    <dbReference type="NCBI Taxonomy" id="2480587"/>
    <lineage>
        <taxon>Eukaryota</taxon>
        <taxon>Fungi</taxon>
        <taxon>Dikarya</taxon>
        <taxon>Basidiomycota</taxon>
        <taxon>Agaricomycotina</taxon>
        <taxon>Agaricomycetes</taxon>
        <taxon>Agaricomycetidae</taxon>
        <taxon>Agaricales</taxon>
        <taxon>Agaricineae</taxon>
        <taxon>Strophariaceae</taxon>
        <taxon>Psilocybe</taxon>
    </lineage>
</organism>
<sequence>MVLLPSMFSSFLHPSTSSTKMAQSGPSKPSNRFSVRVFKTQSNIPPSYPVNGKNDLGGYRQPPPSREQQREPQNMGWYPPPSNVYSSYDSRPRATANYAIYPSATDGTFIYEQSACSKSDIFSEMDGASMGTFSPAMSTDSTLTLPSTNAGDRPAEYSKRPETPAPRPNYVARTDSVSQGPAMSRVTSNHRPAEAAIDEQRGRTPMMQARSAPPNHLNPSTGRNDTGPQTLAPSGYPMEIPEYAASSMSEMEVQERDRIAKINAGYNSTSTGSLYSGNSDSSSENRMPAISRNASVLNRDSVAFNTSQQPLHPGLRFPPRVPEEPILPHPSTQMNGGGSMAAFPQAFPIVERIPSQMPLPEHQVLPPGFQVAYHHMIPAQDPRGPPGPSRSSSYQTSPKRSPTQPPIPTPTTHYSGQSAYGTSLPDTASFNDHRLDRVPSTFVETPRSRRTSFVGTRPDANLQRHPSDVSRSQADYRYDDNGRRAAEASQSPVRETPYSGRPEPSRNQSSSPRDLPRSAVASDLRRDTRTPSPKEYDDGRPTYVSRRDSYLDGSRSGKDQRWKSQSNDVRDVYGNAPLSSSPVQMRESPTEIEPTFSRRSGFNSEYDQAMERPRTRSTSFSAAVRPTFPQSTQQAQAYEMQRSDSRYASDEERYTRTGDRSGGKGPSDSARSANQHDFERRSDTRTSSSQATHYSQTVPLPPTTAPYDPSSQRQTTSGSGSGPIPSAPRTVDRMNSVMQPQASQTRGHAQENVSSRSRSAYPEPAYSQPQPPPQPLTEPVRRSSDPEKYYSSMDSYQTKDTYSVKDGRGSRPSEPQNVPIKASGQQGTRASTVLGAGTASSEPHRRNSDGDQNPPVRPPLSGRMSAPLLRSVRWNDNLICPSPIPTSARRKGWYNRRGDQLWTNDGAYKAAPAGQEYPPDLDDYPEYEEGWQNEEGTRIDLNHRLVPKPPLRSALKPARN</sequence>
<feature type="compositionally biased region" description="Polar residues" evidence="1">
    <location>
        <begin position="597"/>
        <end position="606"/>
    </location>
</feature>
<dbReference type="AlphaFoldDB" id="A0A8H5B8M6"/>
<feature type="compositionally biased region" description="Basic and acidic residues" evidence="1">
    <location>
        <begin position="523"/>
        <end position="562"/>
    </location>
</feature>
<feature type="region of interest" description="Disordered" evidence="1">
    <location>
        <begin position="13"/>
        <end position="83"/>
    </location>
</feature>
<feature type="compositionally biased region" description="Polar residues" evidence="1">
    <location>
        <begin position="133"/>
        <end position="150"/>
    </location>
</feature>
<comment type="caution">
    <text evidence="2">The sequence shown here is derived from an EMBL/GenBank/DDBJ whole genome shotgun (WGS) entry which is preliminary data.</text>
</comment>
<dbReference type="Proteomes" id="UP000567179">
    <property type="component" value="Unassembled WGS sequence"/>
</dbReference>
<feature type="compositionally biased region" description="Basic and acidic residues" evidence="1">
    <location>
        <begin position="779"/>
        <end position="788"/>
    </location>
</feature>
<feature type="compositionally biased region" description="Basic and acidic residues" evidence="1">
    <location>
        <begin position="802"/>
        <end position="811"/>
    </location>
</feature>
<feature type="compositionally biased region" description="Basic and acidic residues" evidence="1">
    <location>
        <begin position="674"/>
        <end position="684"/>
    </location>
</feature>
<evidence type="ECO:0000313" key="3">
    <source>
        <dbReference type="Proteomes" id="UP000567179"/>
    </source>
</evidence>
<dbReference type="OrthoDB" id="3255922at2759"/>
<accession>A0A8H5B8M6</accession>
<feature type="compositionally biased region" description="Polar residues" evidence="1">
    <location>
        <begin position="792"/>
        <end position="801"/>
    </location>
</feature>
<feature type="compositionally biased region" description="Polar residues" evidence="1">
    <location>
        <begin position="217"/>
        <end position="230"/>
    </location>
</feature>
<feature type="region of interest" description="Disordered" evidence="1">
    <location>
        <begin position="133"/>
        <end position="230"/>
    </location>
</feature>
<evidence type="ECO:0000313" key="2">
    <source>
        <dbReference type="EMBL" id="KAF5318830.1"/>
    </source>
</evidence>
<evidence type="ECO:0000256" key="1">
    <source>
        <dbReference type="SAM" id="MobiDB-lite"/>
    </source>
</evidence>
<gene>
    <name evidence="2" type="ORF">D9619_010981</name>
</gene>
<feature type="compositionally biased region" description="Polar residues" evidence="1">
    <location>
        <begin position="685"/>
        <end position="698"/>
    </location>
</feature>
<feature type="compositionally biased region" description="Polar residues" evidence="1">
    <location>
        <begin position="413"/>
        <end position="430"/>
    </location>
</feature>
<feature type="compositionally biased region" description="Polar residues" evidence="1">
    <location>
        <begin position="13"/>
        <end position="45"/>
    </location>
</feature>
<protein>
    <submittedName>
        <fullName evidence="2">Uncharacterized protein</fullName>
    </submittedName>
</protein>
<reference evidence="2 3" key="1">
    <citation type="journal article" date="2020" name="ISME J.">
        <title>Uncovering the hidden diversity of litter-decomposition mechanisms in mushroom-forming fungi.</title>
        <authorList>
            <person name="Floudas D."/>
            <person name="Bentzer J."/>
            <person name="Ahren D."/>
            <person name="Johansson T."/>
            <person name="Persson P."/>
            <person name="Tunlid A."/>
        </authorList>
    </citation>
    <scope>NUCLEOTIDE SEQUENCE [LARGE SCALE GENOMIC DNA]</scope>
    <source>
        <strain evidence="2 3">CBS 101986</strain>
    </source>
</reference>
<feature type="compositionally biased region" description="Basic and acidic residues" evidence="1">
    <location>
        <begin position="153"/>
        <end position="162"/>
    </location>
</feature>
<dbReference type="EMBL" id="JAACJJ010000030">
    <property type="protein sequence ID" value="KAF5318830.1"/>
    <property type="molecule type" value="Genomic_DNA"/>
</dbReference>
<feature type="compositionally biased region" description="Polar residues" evidence="1">
    <location>
        <begin position="736"/>
        <end position="758"/>
    </location>
</feature>
<proteinExistence type="predicted"/>
<feature type="compositionally biased region" description="Polar residues" evidence="1">
    <location>
        <begin position="175"/>
        <end position="190"/>
    </location>
</feature>
<feature type="region of interest" description="Disordered" evidence="1">
    <location>
        <begin position="377"/>
        <end position="863"/>
    </location>
</feature>
<feature type="compositionally biased region" description="Basic and acidic residues" evidence="1">
    <location>
        <begin position="641"/>
        <end position="662"/>
    </location>
</feature>
<name>A0A8H5B8M6_9AGAR</name>
<feature type="compositionally biased region" description="Basic and acidic residues" evidence="1">
    <location>
        <begin position="474"/>
        <end position="486"/>
    </location>
</feature>
<keyword evidence="3" id="KW-1185">Reference proteome</keyword>